<dbReference type="Gene3D" id="3.90.1720.10">
    <property type="entry name" value="endopeptidase domain like (from Nostoc punctiforme)"/>
    <property type="match status" value="1"/>
</dbReference>
<organism evidence="1 2">
    <name type="scientific">Erwinia rhapontici</name>
    <name type="common">Pectobacterium rhapontici</name>
    <dbReference type="NCBI Taxonomy" id="55212"/>
    <lineage>
        <taxon>Bacteria</taxon>
        <taxon>Pseudomonadati</taxon>
        <taxon>Pseudomonadota</taxon>
        <taxon>Gammaproteobacteria</taxon>
        <taxon>Enterobacterales</taxon>
        <taxon>Erwiniaceae</taxon>
        <taxon>Erwinia</taxon>
    </lineage>
</organism>
<keyword evidence="2" id="KW-1185">Reference proteome</keyword>
<proteinExistence type="predicted"/>
<reference evidence="1 2" key="1">
    <citation type="submission" date="2021-01" db="EMBL/GenBank/DDBJ databases">
        <title>Complete genome sequence of Erwinia rhapontici MAFF 311153.</title>
        <authorList>
            <person name="Morohoshi T."/>
            <person name="Someya N."/>
        </authorList>
    </citation>
    <scope>NUCLEOTIDE SEQUENCE [LARGE SCALE GENOMIC DNA]</scope>
    <source>
        <strain evidence="1 2">MAFF 311153</strain>
    </source>
</reference>
<dbReference type="RefSeq" id="WP_212812789.1">
    <property type="nucleotide sequence ID" value="NZ_AP024329.1"/>
</dbReference>
<accession>A0ABM7N1H5</accession>
<gene>
    <name evidence="1" type="ORF">ERHA53_25280</name>
</gene>
<dbReference type="Proteomes" id="UP000677515">
    <property type="component" value="Chromosome"/>
</dbReference>
<evidence type="ECO:0000313" key="1">
    <source>
        <dbReference type="EMBL" id="BCQ35185.1"/>
    </source>
</evidence>
<evidence type="ECO:0008006" key="3">
    <source>
        <dbReference type="Google" id="ProtNLM"/>
    </source>
</evidence>
<evidence type="ECO:0000313" key="2">
    <source>
        <dbReference type="Proteomes" id="UP000677515"/>
    </source>
</evidence>
<protein>
    <recommendedName>
        <fullName evidence="3">NlpC/P60 family protein</fullName>
    </recommendedName>
</protein>
<name>A0ABM7N1H5_ERWRD</name>
<dbReference type="EMBL" id="AP024329">
    <property type="protein sequence ID" value="BCQ35185.1"/>
    <property type="molecule type" value="Genomic_DNA"/>
</dbReference>
<sequence>MKWNRDKALKHLRSRAKPASQNSCAEFTKQAIEAGGITLHRTNNAKNFSASLSRAGFAELPADSIIIAGDIVFIQPHSEDDLIGHMAMFDGSIWISDFRQRAMYPDLAYRQAQPLFTLYRMP</sequence>